<dbReference type="Gene3D" id="3.40.50.200">
    <property type="entry name" value="Peptidase S8/S53 domain"/>
    <property type="match status" value="1"/>
</dbReference>
<evidence type="ECO:0000256" key="3">
    <source>
        <dbReference type="ARBA" id="ARBA00022801"/>
    </source>
</evidence>
<dbReference type="PROSITE" id="PS51892">
    <property type="entry name" value="SUBTILASE"/>
    <property type="match status" value="1"/>
</dbReference>
<dbReference type="InterPro" id="IPR036852">
    <property type="entry name" value="Peptidase_S8/S53_dom_sf"/>
</dbReference>
<keyword evidence="3 5" id="KW-0378">Hydrolase</keyword>
<keyword evidence="7" id="KW-0732">Signal</keyword>
<feature type="signal peptide" evidence="7">
    <location>
        <begin position="1"/>
        <end position="23"/>
    </location>
</feature>
<evidence type="ECO:0000256" key="1">
    <source>
        <dbReference type="ARBA" id="ARBA00011073"/>
    </source>
</evidence>
<dbReference type="GeneID" id="83063515"/>
<sequence>MHRASSALPALALAACLALTGCAQSLRRDPTPMPDAPAAAMATQMDPQRDVLVVVDNPVAAPPARAGSNLLGYAPARHYGLGQQAAAALQAIGREHRLREVAGWPIKSLGWYCAVLRPASGESAEQALARLGADARVKLAQPLQDFSVRSARPAPSSSPPASSPSSPPSSSPPSARPPPRKPAPRYNDPYLDLQRGFIALNAGAAHARSRGRGVGVAIVDTGADAAHPDLHGRIRTVLDLVEADPAAFRRDAHGTEVAGIVAANSNNRLGIAGIAPLAVLDLYKACWYPAAPGDGARCNSFTLAKALAAVADSRARVVNLSLGGPADPLLRRLLQQLLEQGRIVVASLPADGRMSGFPADTPGVIVVGDNARALAPGSLGAPGSDILTTRPGGGYDFASGSSMAAAHVSGVAALLLSAAPSLDAARVRALLFGAAGAAREVDAAAAVEAAIAGPAAPAQP</sequence>
<feature type="chain" id="PRO_5043818260" evidence="7">
    <location>
        <begin position="24"/>
        <end position="460"/>
    </location>
</feature>
<dbReference type="PROSITE" id="PS51257">
    <property type="entry name" value="PROKAR_LIPOPROTEIN"/>
    <property type="match status" value="1"/>
</dbReference>
<evidence type="ECO:0000313" key="10">
    <source>
        <dbReference type="Proteomes" id="UP000218824"/>
    </source>
</evidence>
<evidence type="ECO:0000256" key="2">
    <source>
        <dbReference type="ARBA" id="ARBA00022670"/>
    </source>
</evidence>
<dbReference type="PANTHER" id="PTHR43806">
    <property type="entry name" value="PEPTIDASE S8"/>
    <property type="match status" value="1"/>
</dbReference>
<evidence type="ECO:0000313" key="9">
    <source>
        <dbReference type="EMBL" id="BAV97135.1"/>
    </source>
</evidence>
<evidence type="ECO:0000256" key="5">
    <source>
        <dbReference type="PROSITE-ProRule" id="PRU01240"/>
    </source>
</evidence>
<dbReference type="KEGG" id="lem:LEN_1648"/>
<dbReference type="AlphaFoldDB" id="A0AAU9AII6"/>
<keyword evidence="2 5" id="KW-0645">Protease</keyword>
<dbReference type="InterPro" id="IPR022398">
    <property type="entry name" value="Peptidase_S8_His-AS"/>
</dbReference>
<dbReference type="RefSeq" id="WP_096377333.1">
    <property type="nucleotide sequence ID" value="NZ_AP014940.1"/>
</dbReference>
<dbReference type="PRINTS" id="PR00723">
    <property type="entry name" value="SUBTILISIN"/>
</dbReference>
<feature type="active site" description="Charge relay system" evidence="5">
    <location>
        <position position="253"/>
    </location>
</feature>
<dbReference type="SUPFAM" id="SSF52743">
    <property type="entry name" value="Subtilisin-like"/>
    <property type="match status" value="1"/>
</dbReference>
<proteinExistence type="inferred from homology"/>
<name>A0AAU9AII6_LYSEN</name>
<dbReference type="Pfam" id="PF00082">
    <property type="entry name" value="Peptidase_S8"/>
    <property type="match status" value="1"/>
</dbReference>
<dbReference type="PROSITE" id="PS00137">
    <property type="entry name" value="SUBTILASE_HIS"/>
    <property type="match status" value="1"/>
</dbReference>
<organism evidence="9 10">
    <name type="scientific">Lysobacter enzymogenes</name>
    <dbReference type="NCBI Taxonomy" id="69"/>
    <lineage>
        <taxon>Bacteria</taxon>
        <taxon>Pseudomonadati</taxon>
        <taxon>Pseudomonadota</taxon>
        <taxon>Gammaproteobacteria</taxon>
        <taxon>Lysobacterales</taxon>
        <taxon>Lysobacteraceae</taxon>
        <taxon>Lysobacter</taxon>
    </lineage>
</organism>
<protein>
    <submittedName>
        <fullName evidence="9">Subtilase family serine protease protein</fullName>
    </submittedName>
</protein>
<accession>A0AAU9AII6</accession>
<dbReference type="Proteomes" id="UP000218824">
    <property type="component" value="Chromosome"/>
</dbReference>
<feature type="domain" description="Peptidase S8/S53" evidence="8">
    <location>
        <begin position="211"/>
        <end position="435"/>
    </location>
</feature>
<comment type="similarity">
    <text evidence="1 5">Belongs to the peptidase S8 family.</text>
</comment>
<dbReference type="InterPro" id="IPR050131">
    <property type="entry name" value="Peptidase_S8_subtilisin-like"/>
</dbReference>
<evidence type="ECO:0000259" key="8">
    <source>
        <dbReference type="Pfam" id="PF00082"/>
    </source>
</evidence>
<dbReference type="InterPro" id="IPR015500">
    <property type="entry name" value="Peptidase_S8_subtilisin-rel"/>
</dbReference>
<feature type="active site" description="Charge relay system" evidence="5">
    <location>
        <position position="220"/>
    </location>
</feature>
<evidence type="ECO:0000256" key="7">
    <source>
        <dbReference type="SAM" id="SignalP"/>
    </source>
</evidence>
<feature type="compositionally biased region" description="Pro residues" evidence="6">
    <location>
        <begin position="156"/>
        <end position="177"/>
    </location>
</feature>
<feature type="region of interest" description="Disordered" evidence="6">
    <location>
        <begin position="146"/>
        <end position="187"/>
    </location>
</feature>
<evidence type="ECO:0000256" key="6">
    <source>
        <dbReference type="SAM" id="MobiDB-lite"/>
    </source>
</evidence>
<dbReference type="GO" id="GO:0006508">
    <property type="term" value="P:proteolysis"/>
    <property type="evidence" value="ECO:0007669"/>
    <property type="project" value="UniProtKB-KW"/>
</dbReference>
<reference evidence="9 10" key="1">
    <citation type="journal article" date="2017" name="DNA Res.">
        <title>Complete genome sequence and expression profile of the commercial lytic enzyme producer Lysobacter enzymogenes M497-1.</title>
        <authorList>
            <person name="Takami H."/>
            <person name="Toyoda A."/>
            <person name="Uchiyama I."/>
            <person name="Itoh T."/>
            <person name="Takaki Y."/>
            <person name="Arai W."/>
            <person name="Nishi S."/>
            <person name="Kawai M."/>
            <person name="Shinya K."/>
            <person name="Ikeda H."/>
        </authorList>
    </citation>
    <scope>NUCLEOTIDE SEQUENCE [LARGE SCALE GENOMIC DNA]</scope>
    <source>
        <strain evidence="9 10">M497-1</strain>
    </source>
</reference>
<keyword evidence="4 5" id="KW-0720">Serine protease</keyword>
<feature type="active site" description="Charge relay system" evidence="5">
    <location>
        <position position="402"/>
    </location>
</feature>
<dbReference type="GO" id="GO:0004252">
    <property type="term" value="F:serine-type endopeptidase activity"/>
    <property type="evidence" value="ECO:0007669"/>
    <property type="project" value="UniProtKB-UniRule"/>
</dbReference>
<dbReference type="EMBL" id="AP014940">
    <property type="protein sequence ID" value="BAV97135.1"/>
    <property type="molecule type" value="Genomic_DNA"/>
</dbReference>
<evidence type="ECO:0000256" key="4">
    <source>
        <dbReference type="ARBA" id="ARBA00022825"/>
    </source>
</evidence>
<gene>
    <name evidence="9" type="ORF">LEN_1648</name>
</gene>
<dbReference type="InterPro" id="IPR000209">
    <property type="entry name" value="Peptidase_S8/S53_dom"/>
</dbReference>
<dbReference type="PANTHER" id="PTHR43806:SF11">
    <property type="entry name" value="CEREVISIN-RELATED"/>
    <property type="match status" value="1"/>
</dbReference>